<evidence type="ECO:0000313" key="5">
    <source>
        <dbReference type="Proteomes" id="UP001242480"/>
    </source>
</evidence>
<keyword evidence="3" id="KW-0963">Cytoplasm</keyword>
<reference evidence="4 5" key="1">
    <citation type="submission" date="2023-07" db="EMBL/GenBank/DDBJ databases">
        <title>Genomic Encyclopedia of Type Strains, Phase IV (KMG-IV): sequencing the most valuable type-strain genomes for metagenomic binning, comparative biology and taxonomic classification.</title>
        <authorList>
            <person name="Goeker M."/>
        </authorList>
    </citation>
    <scope>NUCLEOTIDE SEQUENCE [LARGE SCALE GENOMIC DNA]</scope>
    <source>
        <strain evidence="4 5">DSM 19619</strain>
    </source>
</reference>
<dbReference type="InterPro" id="IPR002669">
    <property type="entry name" value="UreD"/>
</dbReference>
<dbReference type="Proteomes" id="UP001242480">
    <property type="component" value="Unassembled WGS sequence"/>
</dbReference>
<evidence type="ECO:0000256" key="3">
    <source>
        <dbReference type="HAMAP-Rule" id="MF_01384"/>
    </source>
</evidence>
<comment type="similarity">
    <text evidence="1 3">Belongs to the UreD family.</text>
</comment>
<proteinExistence type="inferred from homology"/>
<protein>
    <recommendedName>
        <fullName evidence="3">Urease accessory protein UreD</fullName>
    </recommendedName>
</protein>
<keyword evidence="3" id="KW-0996">Nickel insertion</keyword>
<organism evidence="4 5">
    <name type="scientific">Labrys wisconsinensis</name>
    <dbReference type="NCBI Taxonomy" id="425677"/>
    <lineage>
        <taxon>Bacteria</taxon>
        <taxon>Pseudomonadati</taxon>
        <taxon>Pseudomonadota</taxon>
        <taxon>Alphaproteobacteria</taxon>
        <taxon>Hyphomicrobiales</taxon>
        <taxon>Xanthobacteraceae</taxon>
        <taxon>Labrys</taxon>
    </lineage>
</organism>
<comment type="subcellular location">
    <subcellularLocation>
        <location evidence="3">Cytoplasm</location>
    </subcellularLocation>
</comment>
<dbReference type="Pfam" id="PF01774">
    <property type="entry name" value="UreD"/>
    <property type="match status" value="1"/>
</dbReference>
<dbReference type="EMBL" id="JAUSVX010000001">
    <property type="protein sequence ID" value="MDQ0467577.1"/>
    <property type="molecule type" value="Genomic_DNA"/>
</dbReference>
<gene>
    <name evidence="3" type="primary">ureD</name>
    <name evidence="4" type="ORF">QO011_000572</name>
</gene>
<comment type="function">
    <text evidence="3">Required for maturation of urease via the functional incorporation of the urease nickel metallocenter.</text>
</comment>
<keyword evidence="5" id="KW-1185">Reference proteome</keyword>
<keyword evidence="2 3" id="KW-0143">Chaperone</keyword>
<dbReference type="HAMAP" id="MF_01384">
    <property type="entry name" value="UreD"/>
    <property type="match status" value="1"/>
</dbReference>
<comment type="subunit">
    <text evidence="3">UreD, UreF and UreG form a complex that acts as a GTP-hydrolysis-dependent molecular chaperone, activating the urease apoprotein by helping to assemble the nickel containing metallocenter of UreC. The UreE protein probably delivers the nickel.</text>
</comment>
<sequence>MSAPVVAAPEMERARGRVGLAVARRDGRNAVADLAQAGCGRLLFPVVAAGAALEAVVVNTSGGLTGGDRFAAAVEVRPGAAVVATTQACEKIYRSTGETAEVETRLTLGAGARLAWLPQETILFDRARLARRLEVAMDEDASLLAVEAVLLGRKASGESLTAGAFHDSWRIRRGGRLVLAEETGFAGDVAATLAAGATLAGAAAYATVVLVDPAAEARLAVARDLLTNEAIEGGISSFDGLCVARLVAQDGGALRAGLIPLLRALGGEVPRVWSL</sequence>
<evidence type="ECO:0000256" key="1">
    <source>
        <dbReference type="ARBA" id="ARBA00007177"/>
    </source>
</evidence>
<evidence type="ECO:0000313" key="4">
    <source>
        <dbReference type="EMBL" id="MDQ0467577.1"/>
    </source>
</evidence>
<dbReference type="PANTHER" id="PTHR33643">
    <property type="entry name" value="UREASE ACCESSORY PROTEIN D"/>
    <property type="match status" value="1"/>
</dbReference>
<accession>A0ABU0IZY2</accession>
<name>A0ABU0IZY2_9HYPH</name>
<evidence type="ECO:0000256" key="2">
    <source>
        <dbReference type="ARBA" id="ARBA00023186"/>
    </source>
</evidence>
<comment type="caution">
    <text evidence="4">The sequence shown here is derived from an EMBL/GenBank/DDBJ whole genome shotgun (WGS) entry which is preliminary data.</text>
</comment>
<dbReference type="PANTHER" id="PTHR33643:SF1">
    <property type="entry name" value="UREASE ACCESSORY PROTEIN D"/>
    <property type="match status" value="1"/>
</dbReference>